<protein>
    <submittedName>
        <fullName evidence="1">Uncharacterized protein</fullName>
    </submittedName>
</protein>
<evidence type="ECO:0000313" key="2">
    <source>
        <dbReference type="Proteomes" id="UP001062846"/>
    </source>
</evidence>
<accession>A0ACC0NVA2</accession>
<dbReference type="EMBL" id="CM046392">
    <property type="protein sequence ID" value="KAI8556418.1"/>
    <property type="molecule type" value="Genomic_DNA"/>
</dbReference>
<name>A0ACC0NVA2_RHOML</name>
<evidence type="ECO:0000313" key="1">
    <source>
        <dbReference type="EMBL" id="KAI8556418.1"/>
    </source>
</evidence>
<sequence length="152" mass="17024">MKDNIIEHDGVETSRVKVHCCRFMDEMVFVVSGSKDVARAFKSEIQTYLEGSLFFGVDKQTEMLPCNGPHGIQFLSTLVTRSVKECPVKAGMEMDHWYKLLLKKRAEEYISSKTASLIALLPDSNASTESVTMTEIIAPVNSIKRNASQDMD</sequence>
<keyword evidence="2" id="KW-1185">Reference proteome</keyword>
<organism evidence="1 2">
    <name type="scientific">Rhododendron molle</name>
    <name type="common">Chinese azalea</name>
    <name type="synonym">Azalea mollis</name>
    <dbReference type="NCBI Taxonomy" id="49168"/>
    <lineage>
        <taxon>Eukaryota</taxon>
        <taxon>Viridiplantae</taxon>
        <taxon>Streptophyta</taxon>
        <taxon>Embryophyta</taxon>
        <taxon>Tracheophyta</taxon>
        <taxon>Spermatophyta</taxon>
        <taxon>Magnoliopsida</taxon>
        <taxon>eudicotyledons</taxon>
        <taxon>Gunneridae</taxon>
        <taxon>Pentapetalae</taxon>
        <taxon>asterids</taxon>
        <taxon>Ericales</taxon>
        <taxon>Ericaceae</taxon>
        <taxon>Ericoideae</taxon>
        <taxon>Rhodoreae</taxon>
        <taxon>Rhododendron</taxon>
    </lineage>
</organism>
<proteinExistence type="predicted"/>
<reference evidence="1" key="1">
    <citation type="submission" date="2022-02" db="EMBL/GenBank/DDBJ databases">
        <title>Plant Genome Project.</title>
        <authorList>
            <person name="Zhang R.-G."/>
        </authorList>
    </citation>
    <scope>NUCLEOTIDE SEQUENCE</scope>
    <source>
        <strain evidence="1">AT1</strain>
    </source>
</reference>
<comment type="caution">
    <text evidence="1">The sequence shown here is derived from an EMBL/GenBank/DDBJ whole genome shotgun (WGS) entry which is preliminary data.</text>
</comment>
<gene>
    <name evidence="1" type="ORF">RHMOL_Rhmol05G0251600</name>
</gene>
<dbReference type="Proteomes" id="UP001062846">
    <property type="component" value="Chromosome 5"/>
</dbReference>